<dbReference type="EMBL" id="JAQQWL010000001">
    <property type="protein sequence ID" value="KAK8091050.1"/>
    <property type="molecule type" value="Genomic_DNA"/>
</dbReference>
<feature type="region of interest" description="Disordered" evidence="1">
    <location>
        <begin position="252"/>
        <end position="288"/>
    </location>
</feature>
<gene>
    <name evidence="2" type="ORF">PG994_000555</name>
</gene>
<evidence type="ECO:0000313" key="3">
    <source>
        <dbReference type="Proteomes" id="UP001480595"/>
    </source>
</evidence>
<feature type="region of interest" description="Disordered" evidence="1">
    <location>
        <begin position="353"/>
        <end position="389"/>
    </location>
</feature>
<proteinExistence type="predicted"/>
<evidence type="ECO:0008006" key="4">
    <source>
        <dbReference type="Google" id="ProtNLM"/>
    </source>
</evidence>
<dbReference type="PANTHER" id="PTHR21310:SF13">
    <property type="entry name" value="AMINOGLYCOSIDE PHOSPHOTRANSFERASE DOMAIN-CONTAINING PROTEIN"/>
    <property type="match status" value="1"/>
</dbReference>
<dbReference type="InterPro" id="IPR011009">
    <property type="entry name" value="Kinase-like_dom_sf"/>
</dbReference>
<dbReference type="RefSeq" id="XP_066722596.1">
    <property type="nucleotide sequence ID" value="XM_066851964.1"/>
</dbReference>
<organism evidence="2 3">
    <name type="scientific">Apiospora phragmitis</name>
    <dbReference type="NCBI Taxonomy" id="2905665"/>
    <lineage>
        <taxon>Eukaryota</taxon>
        <taxon>Fungi</taxon>
        <taxon>Dikarya</taxon>
        <taxon>Ascomycota</taxon>
        <taxon>Pezizomycotina</taxon>
        <taxon>Sordariomycetes</taxon>
        <taxon>Xylariomycetidae</taxon>
        <taxon>Amphisphaeriales</taxon>
        <taxon>Apiosporaceae</taxon>
        <taxon>Apiospora</taxon>
    </lineage>
</organism>
<accession>A0ABR1X6J1</accession>
<comment type="caution">
    <text evidence="2">The sequence shown here is derived from an EMBL/GenBank/DDBJ whole genome shotgun (WGS) entry which is preliminary data.</text>
</comment>
<dbReference type="Proteomes" id="UP001480595">
    <property type="component" value="Unassembled WGS sequence"/>
</dbReference>
<name>A0ABR1X6J1_9PEZI</name>
<keyword evidence="3" id="KW-1185">Reference proteome</keyword>
<dbReference type="GeneID" id="92085027"/>
<reference evidence="2 3" key="1">
    <citation type="submission" date="2023-01" db="EMBL/GenBank/DDBJ databases">
        <title>Analysis of 21 Apiospora genomes using comparative genomics revels a genus with tremendous synthesis potential of carbohydrate active enzymes and secondary metabolites.</title>
        <authorList>
            <person name="Sorensen T."/>
        </authorList>
    </citation>
    <scope>NUCLEOTIDE SEQUENCE [LARGE SCALE GENOMIC DNA]</scope>
    <source>
        <strain evidence="2 3">CBS 135458</strain>
    </source>
</reference>
<evidence type="ECO:0000256" key="1">
    <source>
        <dbReference type="SAM" id="MobiDB-lite"/>
    </source>
</evidence>
<evidence type="ECO:0000313" key="2">
    <source>
        <dbReference type="EMBL" id="KAK8091050.1"/>
    </source>
</evidence>
<dbReference type="SUPFAM" id="SSF56112">
    <property type="entry name" value="Protein kinase-like (PK-like)"/>
    <property type="match status" value="1"/>
</dbReference>
<dbReference type="InterPro" id="IPR051678">
    <property type="entry name" value="AGP_Transferase"/>
</dbReference>
<dbReference type="PANTHER" id="PTHR21310">
    <property type="entry name" value="AMINOGLYCOSIDE PHOSPHOTRANSFERASE-RELATED-RELATED"/>
    <property type="match status" value="1"/>
</dbReference>
<protein>
    <recommendedName>
        <fullName evidence="4">Aminoglycoside phosphotransferase domain-containing protein</fullName>
    </recommendedName>
</protein>
<sequence>MIISSASSTQELPYISIKWKNDEFDYFNPYPSWSCEPEAHEVVELLKEVASPLVEYHSSPRLPGAQTQSEVATMRWTNAKTRLPLPDVVQNLYSVSTNNPLGCEWILMSKVPGRPLFQCWRDMDLSRKRRVVEQLAEYTETIFNRGLDGIGCLYPAAADDPDQSPEFGGMEACMPYFWNKRYYKRPRCGPYETYREWAFDRLNLAYADAESLLPKLENIHIRKIPWRILAVITKLKGLHDVLFPSAEANKKKEGEEVPKGVKEDEHIDLDSDGDRNNNDGGKSEPEPFKCEEKTMMWHTNLSTDNIFVDDTGVITGILDWECISAIPRSVGCQLPAFLLEGHDRRQEPHIKDYWTFSDTLPDPQLDDDDGGGGERRGRPRQRQQRVGPTPDYWHARREWELTHLRLHFEMTMAARSLGWHMCYKHHALKRDFETAVQYCDDSILVGVVEAWISAVEAALKDKTKREKKGNEAGGEPMSRRLKVWSLERRIASGRKAPAGHN</sequence>